<evidence type="ECO:0000256" key="2">
    <source>
        <dbReference type="ARBA" id="ARBA00022977"/>
    </source>
</evidence>
<dbReference type="SUPFAM" id="SSF54373">
    <property type="entry name" value="FAD-linked reductases, C-terminal domain"/>
    <property type="match status" value="1"/>
</dbReference>
<dbReference type="GO" id="GO:0005737">
    <property type="term" value="C:cytoplasm"/>
    <property type="evidence" value="ECO:0007669"/>
    <property type="project" value="TreeGrafter"/>
</dbReference>
<comment type="catalytic activity">
    <reaction evidence="4">
        <text>glycine + O2 + H2O = glyoxylate + H2O2 + NH4(+)</text>
        <dbReference type="Rhea" id="RHEA:11532"/>
        <dbReference type="ChEBI" id="CHEBI:15377"/>
        <dbReference type="ChEBI" id="CHEBI:15379"/>
        <dbReference type="ChEBI" id="CHEBI:16240"/>
        <dbReference type="ChEBI" id="CHEBI:28938"/>
        <dbReference type="ChEBI" id="CHEBI:36655"/>
        <dbReference type="ChEBI" id="CHEBI:57305"/>
        <dbReference type="EC" id="1.4.3.19"/>
    </reaction>
</comment>
<dbReference type="InterPro" id="IPR036188">
    <property type="entry name" value="FAD/NAD-bd_sf"/>
</dbReference>
<dbReference type="RefSeq" id="WP_010898199.1">
    <property type="nucleotide sequence ID" value="NZ_JARMVW010000106.1"/>
</dbReference>
<reference evidence="7" key="1">
    <citation type="submission" date="2015-08" db="EMBL/GenBank/DDBJ databases">
        <title>Complete DNA Sequence of Pseudomonas syringae pv. actinidiae, the Causal Agent of Kiwifruit Canker Disease.</title>
        <authorList>
            <person name="Rikkerink E.H.A."/>
            <person name="Fineran P.C."/>
        </authorList>
    </citation>
    <scope>NUCLEOTIDE SEQUENCE</scope>
    <source>
        <strain evidence="7">DSM 13666</strain>
    </source>
</reference>
<evidence type="ECO:0000259" key="6">
    <source>
        <dbReference type="Pfam" id="PF01266"/>
    </source>
</evidence>
<dbReference type="GO" id="GO:0009228">
    <property type="term" value="P:thiamine biosynthetic process"/>
    <property type="evidence" value="ECO:0007669"/>
    <property type="project" value="UniProtKB-KW"/>
</dbReference>
<keyword evidence="3" id="KW-0560">Oxidoreductase</keyword>
<dbReference type="PATRIC" id="fig|136160.3.peg.2278"/>
<dbReference type="Gene3D" id="3.50.50.60">
    <property type="entry name" value="FAD/NAD(P)-binding domain"/>
    <property type="match status" value="1"/>
</dbReference>
<dbReference type="Gene3D" id="3.30.9.10">
    <property type="entry name" value="D-Amino Acid Oxidase, subunit A, domain 2"/>
    <property type="match status" value="1"/>
</dbReference>
<dbReference type="GO" id="GO:0050660">
    <property type="term" value="F:flavin adenine dinucleotide binding"/>
    <property type="evidence" value="ECO:0007669"/>
    <property type="project" value="InterPro"/>
</dbReference>
<feature type="domain" description="FAD dependent oxidoreductase" evidence="6">
    <location>
        <begin position="6"/>
        <end position="351"/>
    </location>
</feature>
<dbReference type="GO" id="GO:0043799">
    <property type="term" value="F:glycine oxidase activity"/>
    <property type="evidence" value="ECO:0007669"/>
    <property type="project" value="UniProtKB-EC"/>
</dbReference>
<comment type="caution">
    <text evidence="7">The sequence shown here is derived from an EMBL/GenBank/DDBJ whole genome shotgun (WGS) entry which is preliminary data.</text>
</comment>
<keyword evidence="2" id="KW-0784">Thiamine biosynthesis</keyword>
<dbReference type="GO" id="GO:0009229">
    <property type="term" value="P:thiamine diphosphate biosynthetic process"/>
    <property type="evidence" value="ECO:0007669"/>
    <property type="project" value="UniProtKB-UniPathway"/>
</dbReference>
<dbReference type="EMBL" id="LILD01000001">
    <property type="protein sequence ID" value="KOO39075.1"/>
    <property type="molecule type" value="Genomic_DNA"/>
</dbReference>
<sequence>MKERFDLCIIGGGVIGLSIAIHTAKKGANVLVVEKDRLGQEASGGRAGLLTTVAEGVDRHDPYSIFSRESLQYLLQWIPELEEKTQISSGLVKQNLLRLALHEQEAALLEDHWLMQTETNSQIKRLSAEEARTLEPLLSNDLIMAICSPDEYHLEPSLYLNALARMARQLGVTIREQTEVIQFIHQNNRMYGVVTNTGTQIVAETTILAAGAWSHLLSRLAKVKVPVYPLKGQLIVLKQGDTDLNVMINTSKGYILSKPNGTVVLGATSEKEKFNKFITAKGIQELLPLFDYVPELKNWEIQHLWAGLRPATPDGQPIIGYVPEWEGWYLATGHSRHGVLLSGWTGHLVAEELEGKDQSHKLGSFGLHRFAMVERR</sequence>
<dbReference type="PANTHER" id="PTHR13847">
    <property type="entry name" value="SARCOSINE DEHYDROGENASE-RELATED"/>
    <property type="match status" value="1"/>
</dbReference>
<protein>
    <recommendedName>
        <fullName evidence="5">glycine oxidase</fullName>
        <ecNumber evidence="5">1.4.3.19</ecNumber>
    </recommendedName>
</protein>
<gene>
    <name evidence="7" type="ORF">AMD02_09575</name>
</gene>
<dbReference type="InterPro" id="IPR012727">
    <property type="entry name" value="Gly_oxidase_ThiO"/>
</dbReference>
<evidence type="ECO:0000256" key="5">
    <source>
        <dbReference type="ARBA" id="ARBA00050018"/>
    </source>
</evidence>
<dbReference type="InterPro" id="IPR006076">
    <property type="entry name" value="FAD-dep_OxRdtase"/>
</dbReference>
<dbReference type="PANTHER" id="PTHR13847:SF289">
    <property type="entry name" value="GLYCINE OXIDASE"/>
    <property type="match status" value="1"/>
</dbReference>
<evidence type="ECO:0000256" key="4">
    <source>
        <dbReference type="ARBA" id="ARBA00049872"/>
    </source>
</evidence>
<proteinExistence type="predicted"/>
<comment type="pathway">
    <text evidence="1">Cofactor biosynthesis; thiamine diphosphate biosynthesis.</text>
</comment>
<name>A0A0M0KJX3_ALKHA</name>
<dbReference type="AlphaFoldDB" id="A0A0M0KJX3"/>
<evidence type="ECO:0000313" key="7">
    <source>
        <dbReference type="EMBL" id="KOO39075.1"/>
    </source>
</evidence>
<dbReference type="EC" id="1.4.3.19" evidence="5"/>
<dbReference type="OMA" id="YTEGARQ"/>
<evidence type="ECO:0000256" key="3">
    <source>
        <dbReference type="ARBA" id="ARBA00023002"/>
    </source>
</evidence>
<dbReference type="NCBIfam" id="TIGR02352">
    <property type="entry name" value="thiamin_ThiO"/>
    <property type="match status" value="1"/>
</dbReference>
<evidence type="ECO:0000256" key="1">
    <source>
        <dbReference type="ARBA" id="ARBA00004948"/>
    </source>
</evidence>
<accession>A0A0M0KJX3</accession>
<dbReference type="Pfam" id="PF01266">
    <property type="entry name" value="DAO"/>
    <property type="match status" value="1"/>
</dbReference>
<dbReference type="SUPFAM" id="SSF51905">
    <property type="entry name" value="FAD/NAD(P)-binding domain"/>
    <property type="match status" value="1"/>
</dbReference>
<organism evidence="7">
    <name type="scientific">Halalkalibacterium halodurans</name>
    <name type="common">Bacillus halodurans</name>
    <dbReference type="NCBI Taxonomy" id="86665"/>
    <lineage>
        <taxon>Bacteria</taxon>
        <taxon>Bacillati</taxon>
        <taxon>Bacillota</taxon>
        <taxon>Bacilli</taxon>
        <taxon>Bacillales</taxon>
        <taxon>Bacillaceae</taxon>
        <taxon>Halalkalibacterium (ex Joshi et al. 2022)</taxon>
    </lineage>
</organism>
<dbReference type="UniPathway" id="UPA00060"/>